<name>A0A0A2LCJ9_PENIT</name>
<evidence type="ECO:0000256" key="2">
    <source>
        <dbReference type="ARBA" id="ARBA00010844"/>
    </source>
</evidence>
<dbReference type="GO" id="GO:0005198">
    <property type="term" value="F:structural molecule activity"/>
    <property type="evidence" value="ECO:0007669"/>
    <property type="project" value="UniProtKB-UniRule"/>
</dbReference>
<accession>A0A0A2LCJ9</accession>
<protein>
    <recommendedName>
        <fullName evidence="13">Coatomer subunit beta'</fullName>
    </recommendedName>
</protein>
<dbReference type="GO" id="GO:0030126">
    <property type="term" value="C:COPI vesicle coat"/>
    <property type="evidence" value="ECO:0007669"/>
    <property type="project" value="TreeGrafter"/>
</dbReference>
<dbReference type="InterPro" id="IPR020472">
    <property type="entry name" value="WD40_PAC1"/>
</dbReference>
<dbReference type="EMBL" id="JQGA01000227">
    <property type="protein sequence ID" value="KGO76921.1"/>
    <property type="molecule type" value="Genomic_DNA"/>
</dbReference>
<keyword evidence="19" id="KW-1185">Reference proteome</keyword>
<dbReference type="PANTHER" id="PTHR19876">
    <property type="entry name" value="COATOMER"/>
    <property type="match status" value="1"/>
</dbReference>
<evidence type="ECO:0000256" key="15">
    <source>
        <dbReference type="SAM" id="MobiDB-lite"/>
    </source>
</evidence>
<dbReference type="InterPro" id="IPR015943">
    <property type="entry name" value="WD40/YVTN_repeat-like_dom_sf"/>
</dbReference>
<evidence type="ECO:0000259" key="17">
    <source>
        <dbReference type="Pfam" id="PF23953"/>
    </source>
</evidence>
<sequence>MRLDVKRQLFARSERVKGIDFHPTEPWILTTLYSGHVYIWSYESQSIIKTFELTDVPVRAGRFIARKNWIVCGSDDFQLRVYNYNTSEKITSFEAHPDYIRSIAVHPTQPFVLTASDDMTIKLWDWEKGWKCVQVFEGHSHYVMGMAINPKDTNTFASACLDRTVKIWNLGSPHANFTLEAHETKGVNHVDYYPQADKPYLLTTSDDKTVKIWDYTTKALIATLEGHTSNVSFACYHPELPVIISGSEDGTIKIWHANTYRLEQSLSYGLERAWCVSYQRGRQGIAMGFDDGAVVVKMGREEPAVSMDGSGKLIWARHSEVVSSVIKGGDATVKDGEPLSLPTKDLGQCEVYPQTLSHSPNGRFVSVCGDGEYIIYTALAWRNKAFGQALDFAWGAKDNSNDYAIRESSTSVKIFKNFKEQSAGLDVGFQAEGLSDGVLLGVKGQGGIGFFDWETGSLVRRIEADPKSVYWSESGELVTLACDDDFYVLRYSREEYINGLNAGEADEDGVEAAVELVATINETVRTGQWVGDCFIYTNSTNRLNYLVGDQTYTISHFDQPMYVLGYLPRDGRIYLADKDVNAVSFGLSLSMVEYQTVVLRGDMEMASELLKDVPQDQMNKVARFLEGQGYKEMALEVATDPEHRFELALALSDLETALTIAREANVEHKWKIVGDAALASWNLALAQECFTNAKDVGSLLLLHTASNNREGLKALAAQASESGLHNVAFSTLWSLGDIDGCIALLIQTNRVAEAVLLAQTYKPSSAPKLAVQWKESLEQSGKSKVARLIGVPPGAPDVASTDDDLFPEWDEYIRLEKEGAVPEPPSSESLIDINGDEDEEPASATNGTLEADEEVEKADKAAVDEADAAEAE</sequence>
<evidence type="ECO:0000256" key="4">
    <source>
        <dbReference type="ARBA" id="ARBA00022490"/>
    </source>
</evidence>
<feature type="repeat" description="WD" evidence="14">
    <location>
        <begin position="224"/>
        <end position="265"/>
    </location>
</feature>
<dbReference type="HOGENOM" id="CLU_005507_1_0_1"/>
<dbReference type="PRINTS" id="PR00320">
    <property type="entry name" value="GPROTEINBRPT"/>
</dbReference>
<feature type="region of interest" description="Disordered" evidence="15">
    <location>
        <begin position="817"/>
        <end position="872"/>
    </location>
</feature>
<dbReference type="Pfam" id="PF00400">
    <property type="entry name" value="WD40"/>
    <property type="match status" value="5"/>
</dbReference>
<keyword evidence="4 13" id="KW-0963">Cytoplasm</keyword>
<dbReference type="PROSITE" id="PS50294">
    <property type="entry name" value="WD_REPEATS_REGION"/>
    <property type="match status" value="3"/>
</dbReference>
<dbReference type="FunFam" id="2.130.10.10:FF:000016">
    <property type="entry name" value="Coatomer alpha subunit, putative"/>
    <property type="match status" value="1"/>
</dbReference>
<keyword evidence="6" id="KW-0677">Repeat</keyword>
<keyword evidence="5 14" id="KW-0853">WD repeat</keyword>
<dbReference type="Pfam" id="PF23953">
    <property type="entry name" value="TPR_COPA_B"/>
    <property type="match status" value="1"/>
</dbReference>
<evidence type="ECO:0000256" key="3">
    <source>
        <dbReference type="ARBA" id="ARBA00022448"/>
    </source>
</evidence>
<dbReference type="GO" id="GO:0006886">
    <property type="term" value="P:intracellular protein transport"/>
    <property type="evidence" value="ECO:0007669"/>
    <property type="project" value="UniProtKB-UniRule"/>
</dbReference>
<dbReference type="InterPro" id="IPR006692">
    <property type="entry name" value="Beta-prop_COPA/B_2nd"/>
</dbReference>
<dbReference type="GO" id="GO:0006888">
    <property type="term" value="P:endoplasmic reticulum to Golgi vesicle-mediated transport"/>
    <property type="evidence" value="ECO:0007669"/>
    <property type="project" value="TreeGrafter"/>
</dbReference>
<dbReference type="InterPro" id="IPR036322">
    <property type="entry name" value="WD40_repeat_dom_sf"/>
</dbReference>
<keyword evidence="3 13" id="KW-0813">Transport</keyword>
<evidence type="ECO:0000256" key="1">
    <source>
        <dbReference type="ARBA" id="ARBA00004347"/>
    </source>
</evidence>
<dbReference type="PIRSF" id="PIRSF005567">
    <property type="entry name" value="Coatomer_beta'_subunit"/>
    <property type="match status" value="1"/>
</dbReference>
<feature type="domain" description="COPA/B TPR" evidence="17">
    <location>
        <begin position="594"/>
        <end position="774"/>
    </location>
</feature>
<feature type="repeat" description="WD" evidence="14">
    <location>
        <begin position="93"/>
        <end position="125"/>
    </location>
</feature>
<dbReference type="InterPro" id="IPR001680">
    <property type="entry name" value="WD40_rpt"/>
</dbReference>
<evidence type="ECO:0000256" key="14">
    <source>
        <dbReference type="PROSITE-ProRule" id="PRU00221"/>
    </source>
</evidence>
<dbReference type="CDD" id="cd00200">
    <property type="entry name" value="WD40"/>
    <property type="match status" value="1"/>
</dbReference>
<dbReference type="PANTHER" id="PTHR19876:SF2">
    <property type="entry name" value="COATOMER SUBUNIT BETA"/>
    <property type="match status" value="1"/>
</dbReference>
<dbReference type="Pfam" id="PF04053">
    <property type="entry name" value="B-prop_COPA_B_2nd"/>
    <property type="match status" value="1"/>
</dbReference>
<evidence type="ECO:0000259" key="16">
    <source>
        <dbReference type="Pfam" id="PF04053"/>
    </source>
</evidence>
<evidence type="ECO:0000256" key="8">
    <source>
        <dbReference type="ARBA" id="ARBA00022927"/>
    </source>
</evidence>
<dbReference type="InterPro" id="IPR056176">
    <property type="entry name" value="TPR_COPA_B"/>
</dbReference>
<proteinExistence type="inferred from homology"/>
<feature type="repeat" description="WD" evidence="14">
    <location>
        <begin position="136"/>
        <end position="178"/>
    </location>
</feature>
<evidence type="ECO:0000313" key="18">
    <source>
        <dbReference type="EMBL" id="KGO76921.1"/>
    </source>
</evidence>
<reference evidence="18 19" key="1">
    <citation type="journal article" date="2015" name="Mol. Plant Microbe Interact.">
        <title>Genome, transcriptome, and functional analyses of Penicillium expansum provide new insights into secondary metabolism and pathogenicity.</title>
        <authorList>
            <person name="Ballester A.R."/>
            <person name="Marcet-Houben M."/>
            <person name="Levin E."/>
            <person name="Sela N."/>
            <person name="Selma-Lazaro C."/>
            <person name="Carmona L."/>
            <person name="Wisniewski M."/>
            <person name="Droby S."/>
            <person name="Gonzalez-Candelas L."/>
            <person name="Gabaldon T."/>
        </authorList>
    </citation>
    <scope>NUCLEOTIDE SEQUENCE [LARGE SCALE GENOMIC DNA]</scope>
    <source>
        <strain evidence="18 19">PHI-1</strain>
    </source>
</reference>
<evidence type="ECO:0000256" key="10">
    <source>
        <dbReference type="ARBA" id="ARBA00023136"/>
    </source>
</evidence>
<dbReference type="GO" id="GO:0000139">
    <property type="term" value="C:Golgi membrane"/>
    <property type="evidence" value="ECO:0007669"/>
    <property type="project" value="UniProtKB-SubCell"/>
</dbReference>
<evidence type="ECO:0000256" key="9">
    <source>
        <dbReference type="ARBA" id="ARBA00023034"/>
    </source>
</evidence>
<dbReference type="STRING" id="40296.A0A0A2LCJ9"/>
<dbReference type="GO" id="GO:0006890">
    <property type="term" value="P:retrograde vesicle-mediated transport, Golgi to endoplasmic reticulum"/>
    <property type="evidence" value="ECO:0007669"/>
    <property type="project" value="TreeGrafter"/>
</dbReference>
<evidence type="ECO:0000256" key="5">
    <source>
        <dbReference type="ARBA" id="ARBA00022574"/>
    </source>
</evidence>
<comment type="similarity">
    <text evidence="2 13">Belongs to the WD repeat COPB2 family.</text>
</comment>
<organism evidence="18 19">
    <name type="scientific">Penicillium italicum</name>
    <name type="common">Blue mold</name>
    <dbReference type="NCBI Taxonomy" id="40296"/>
    <lineage>
        <taxon>Eukaryota</taxon>
        <taxon>Fungi</taxon>
        <taxon>Dikarya</taxon>
        <taxon>Ascomycota</taxon>
        <taxon>Pezizomycotina</taxon>
        <taxon>Eurotiomycetes</taxon>
        <taxon>Eurotiomycetidae</taxon>
        <taxon>Eurotiales</taxon>
        <taxon>Aspergillaceae</taxon>
        <taxon>Penicillium</taxon>
    </lineage>
</organism>
<dbReference type="SUPFAM" id="SSF50978">
    <property type="entry name" value="WD40 repeat-like"/>
    <property type="match status" value="2"/>
</dbReference>
<evidence type="ECO:0000256" key="6">
    <source>
        <dbReference type="ARBA" id="ARBA00022737"/>
    </source>
</evidence>
<evidence type="ECO:0000256" key="7">
    <source>
        <dbReference type="ARBA" id="ARBA00022892"/>
    </source>
</evidence>
<comment type="subunit">
    <text evidence="13">Oligomeric complex that consists of at least the alpha, beta, beta', gamma, delta, epsilon and zeta subunits.</text>
</comment>
<dbReference type="Gene3D" id="1.25.40.470">
    <property type="match status" value="1"/>
</dbReference>
<dbReference type="OrthoDB" id="10261470at2759"/>
<evidence type="ECO:0000256" key="11">
    <source>
        <dbReference type="ARBA" id="ARBA00023329"/>
    </source>
</evidence>
<comment type="subcellular location">
    <subcellularLocation>
        <location evidence="1 13">Cytoplasmic vesicle</location>
        <location evidence="1 13">COPI-coated vesicle membrane</location>
        <topology evidence="1 13">Peripheral membrane protein</topology>
        <orientation evidence="1 13">Cytoplasmic side</orientation>
    </subcellularLocation>
    <subcellularLocation>
        <location evidence="13">Golgi apparatus membrane</location>
        <topology evidence="13">Peripheral membrane protein</topology>
        <orientation evidence="13">Cytoplasmic side</orientation>
    </subcellularLocation>
    <text evidence="13">The coatomer is cytoplasmic or polymerized on the cytoplasmic side of the Golgi, as well as on the vesicles/buds originating from it.</text>
</comment>
<feature type="repeat" description="WD" evidence="14">
    <location>
        <begin position="180"/>
        <end position="223"/>
    </location>
</feature>
<feature type="domain" description="COPA/B second beta-propeller" evidence="16">
    <location>
        <begin position="318"/>
        <end position="577"/>
    </location>
</feature>
<dbReference type="Proteomes" id="UP000030104">
    <property type="component" value="Unassembled WGS sequence"/>
</dbReference>
<dbReference type="FunFam" id="1.25.40.470:FF:000001">
    <property type="entry name" value="Coatomer subunit beta"/>
    <property type="match status" value="1"/>
</dbReference>
<keyword evidence="8 13" id="KW-0653">Protein transport</keyword>
<dbReference type="OMA" id="YVDYYPQ"/>
<dbReference type="CDD" id="cd22947">
    <property type="entry name" value="Coatomer_WDAD_beta-like"/>
    <property type="match status" value="1"/>
</dbReference>
<dbReference type="PROSITE" id="PS50082">
    <property type="entry name" value="WD_REPEATS_2"/>
    <property type="match status" value="4"/>
</dbReference>
<dbReference type="InterPro" id="IPR016453">
    <property type="entry name" value="COPB2"/>
</dbReference>
<keyword evidence="9 13" id="KW-0333">Golgi apparatus</keyword>
<evidence type="ECO:0000256" key="13">
    <source>
        <dbReference type="PIRNR" id="PIRNR005567"/>
    </source>
</evidence>
<gene>
    <name evidence="18" type="ORF">PITC_004550</name>
</gene>
<dbReference type="PhylomeDB" id="A0A0A2LCJ9"/>
<dbReference type="InterPro" id="IPR050844">
    <property type="entry name" value="Coatomer_complex_subunit"/>
</dbReference>
<comment type="function">
    <text evidence="12 13">The coatomer is a cytosolic protein complex that binds to dilysine motifs and reversibly associates with Golgi non-clathrin-coated vesicles, which further mediate biosynthetic protein transport from the ER, via the Golgi up to the trans Golgi network. Coatomer complex is required for budding from Golgi membranes, and is essential for the retrograde Golgi-to-ER transport of dilysine-tagged proteins.</text>
</comment>
<dbReference type="SMART" id="SM00320">
    <property type="entry name" value="WD40"/>
    <property type="match status" value="6"/>
</dbReference>
<evidence type="ECO:0000256" key="12">
    <source>
        <dbReference type="ARBA" id="ARBA00025536"/>
    </source>
</evidence>
<keyword evidence="11 13" id="KW-0968">Cytoplasmic vesicle</keyword>
<comment type="caution">
    <text evidence="18">The sequence shown here is derived from an EMBL/GenBank/DDBJ whole genome shotgun (WGS) entry which is preliminary data.</text>
</comment>
<evidence type="ECO:0000313" key="19">
    <source>
        <dbReference type="Proteomes" id="UP000030104"/>
    </source>
</evidence>
<keyword evidence="7 13" id="KW-0931">ER-Golgi transport</keyword>
<dbReference type="Gene3D" id="2.130.10.10">
    <property type="entry name" value="YVTN repeat-like/Quinoprotein amine dehydrogenase"/>
    <property type="match status" value="1"/>
</dbReference>
<dbReference type="GO" id="GO:0006891">
    <property type="term" value="P:intra-Golgi vesicle-mediated transport"/>
    <property type="evidence" value="ECO:0007669"/>
    <property type="project" value="TreeGrafter"/>
</dbReference>
<keyword evidence="10 13" id="KW-0472">Membrane</keyword>
<dbReference type="AlphaFoldDB" id="A0A0A2LCJ9"/>